<keyword evidence="1" id="KW-0175">Coiled coil</keyword>
<reference evidence="3" key="1">
    <citation type="submission" date="2020-10" db="EMBL/GenBank/DDBJ databases">
        <authorList>
            <person name="Castelo-Branco R."/>
            <person name="Eusebio N."/>
            <person name="Adriana R."/>
            <person name="Vieira A."/>
            <person name="Brugerolle De Fraissinette N."/>
            <person name="Rezende De Castro R."/>
            <person name="Schneider M.P."/>
            <person name="Vasconcelos V."/>
            <person name="Leao P.N."/>
        </authorList>
    </citation>
    <scope>NUCLEOTIDE SEQUENCE</scope>
    <source>
        <strain evidence="3">LEGE 06105</strain>
    </source>
</reference>
<keyword evidence="2" id="KW-0812">Transmembrane</keyword>
<dbReference type="Proteomes" id="UP000620559">
    <property type="component" value="Unassembled WGS sequence"/>
</dbReference>
<proteinExistence type="predicted"/>
<keyword evidence="2" id="KW-1133">Transmembrane helix</keyword>
<feature type="transmembrane region" description="Helical" evidence="2">
    <location>
        <begin position="54"/>
        <end position="78"/>
    </location>
</feature>
<dbReference type="AlphaFoldDB" id="A0A8J7K4N2"/>
<feature type="transmembrane region" description="Helical" evidence="2">
    <location>
        <begin position="9"/>
        <end position="30"/>
    </location>
</feature>
<keyword evidence="2" id="KW-0472">Membrane</keyword>
<gene>
    <name evidence="3" type="ORF">IQ247_27520</name>
</gene>
<evidence type="ECO:0000256" key="2">
    <source>
        <dbReference type="SAM" id="Phobius"/>
    </source>
</evidence>
<dbReference type="EMBL" id="JADEWL010000161">
    <property type="protein sequence ID" value="MBE9216367.1"/>
    <property type="molecule type" value="Genomic_DNA"/>
</dbReference>
<feature type="coiled-coil region" evidence="1">
    <location>
        <begin position="78"/>
        <end position="119"/>
    </location>
</feature>
<evidence type="ECO:0000313" key="3">
    <source>
        <dbReference type="EMBL" id="MBE9216367.1"/>
    </source>
</evidence>
<dbReference type="RefSeq" id="WP_193924900.1">
    <property type="nucleotide sequence ID" value="NZ_JADEWL010000161.1"/>
</dbReference>
<organism evidence="3 4">
    <name type="scientific">Plectonema cf. radiosum LEGE 06105</name>
    <dbReference type="NCBI Taxonomy" id="945769"/>
    <lineage>
        <taxon>Bacteria</taxon>
        <taxon>Bacillati</taxon>
        <taxon>Cyanobacteriota</taxon>
        <taxon>Cyanophyceae</taxon>
        <taxon>Oscillatoriophycideae</taxon>
        <taxon>Oscillatoriales</taxon>
        <taxon>Microcoleaceae</taxon>
        <taxon>Plectonema</taxon>
    </lineage>
</organism>
<evidence type="ECO:0000313" key="4">
    <source>
        <dbReference type="Proteomes" id="UP000620559"/>
    </source>
</evidence>
<protein>
    <submittedName>
        <fullName evidence="3">Uncharacterized protein</fullName>
    </submittedName>
</protein>
<sequence length="127" mass="13989">MSLSISSKFILPSAIACGIVFTVLTVPLAVMGENEVAIRFEEESFFNGKLRDVAAPYVVFATLLSFGAGISVAALTGLQHLNRNSLNYKQKLARLEKDLQQKERLLQELKLSESRLQASGLKSFLNE</sequence>
<keyword evidence="4" id="KW-1185">Reference proteome</keyword>
<accession>A0A8J7K4N2</accession>
<evidence type="ECO:0000256" key="1">
    <source>
        <dbReference type="SAM" id="Coils"/>
    </source>
</evidence>
<name>A0A8J7K4N2_9CYAN</name>
<comment type="caution">
    <text evidence="3">The sequence shown here is derived from an EMBL/GenBank/DDBJ whole genome shotgun (WGS) entry which is preliminary data.</text>
</comment>